<feature type="signal peptide" evidence="3">
    <location>
        <begin position="1"/>
        <end position="25"/>
    </location>
</feature>
<dbReference type="RefSeq" id="WP_153442667.1">
    <property type="nucleotide sequence ID" value="NZ_JACIGA010000016.1"/>
</dbReference>
<dbReference type="PANTHER" id="PTHR35936">
    <property type="entry name" value="MEMBRANE-BOUND LYTIC MUREIN TRANSGLYCOSYLASE F"/>
    <property type="match status" value="1"/>
</dbReference>
<evidence type="ECO:0000256" key="2">
    <source>
        <dbReference type="ARBA" id="ARBA00022729"/>
    </source>
</evidence>
<dbReference type="AlphaFoldDB" id="A0A6N7LP10"/>
<dbReference type="InterPro" id="IPR001638">
    <property type="entry name" value="Solute-binding_3/MltF_N"/>
</dbReference>
<dbReference type="SMART" id="SM00062">
    <property type="entry name" value="PBPb"/>
    <property type="match status" value="1"/>
</dbReference>
<dbReference type="Proteomes" id="UP000439983">
    <property type="component" value="Unassembled WGS sequence"/>
</dbReference>
<dbReference type="EMBL" id="WITC01000126">
    <property type="protein sequence ID" value="MQX18909.1"/>
    <property type="molecule type" value="Genomic_DNA"/>
</dbReference>
<organism evidence="5 6">
    <name type="scientific">Sinorhizobium terangae</name>
    <dbReference type="NCBI Taxonomy" id="110322"/>
    <lineage>
        <taxon>Bacteria</taxon>
        <taxon>Pseudomonadati</taxon>
        <taxon>Pseudomonadota</taxon>
        <taxon>Alphaproteobacteria</taxon>
        <taxon>Hyphomicrobiales</taxon>
        <taxon>Rhizobiaceae</taxon>
        <taxon>Sinorhizobium/Ensifer group</taxon>
        <taxon>Sinorhizobium</taxon>
    </lineage>
</organism>
<evidence type="ECO:0000256" key="3">
    <source>
        <dbReference type="SAM" id="SignalP"/>
    </source>
</evidence>
<reference evidence="5 6" key="1">
    <citation type="journal article" date="2013" name="Genome Biol.">
        <title>Comparative genomics of the core and accessory genomes of 48 Sinorhizobium strains comprising five genospecies.</title>
        <authorList>
            <person name="Sugawara M."/>
            <person name="Epstein B."/>
            <person name="Badgley B.D."/>
            <person name="Unno T."/>
            <person name="Xu L."/>
            <person name="Reese J."/>
            <person name="Gyaneshwar P."/>
            <person name="Denny R."/>
            <person name="Mudge J."/>
            <person name="Bharti A.K."/>
            <person name="Farmer A.D."/>
            <person name="May G.D."/>
            <person name="Woodward J.E."/>
            <person name="Medigue C."/>
            <person name="Vallenet D."/>
            <person name="Lajus A."/>
            <person name="Rouy Z."/>
            <person name="Martinez-Vaz B."/>
            <person name="Tiffin P."/>
            <person name="Young N.D."/>
            <person name="Sadowsky M.J."/>
        </authorList>
    </citation>
    <scope>NUCLEOTIDE SEQUENCE [LARGE SCALE GENOMIC DNA]</scope>
    <source>
        <strain evidence="5 6">USDA4894</strain>
    </source>
</reference>
<feature type="chain" id="PRO_5026711907" evidence="3">
    <location>
        <begin position="26"/>
        <end position="263"/>
    </location>
</feature>
<comment type="caution">
    <text evidence="5">The sequence shown here is derived from an EMBL/GenBank/DDBJ whole genome shotgun (WGS) entry which is preliminary data.</text>
</comment>
<gene>
    <name evidence="5" type="ORF">GHK62_30490</name>
</gene>
<evidence type="ECO:0000313" key="6">
    <source>
        <dbReference type="Proteomes" id="UP000439983"/>
    </source>
</evidence>
<evidence type="ECO:0000259" key="4">
    <source>
        <dbReference type="SMART" id="SM00062"/>
    </source>
</evidence>
<dbReference type="OrthoDB" id="9807134at2"/>
<dbReference type="GO" id="GO:0042597">
    <property type="term" value="C:periplasmic space"/>
    <property type="evidence" value="ECO:0007669"/>
    <property type="project" value="UniProtKB-SubCell"/>
</dbReference>
<proteinExistence type="predicted"/>
<accession>A0A6N7LP10</accession>
<evidence type="ECO:0000256" key="1">
    <source>
        <dbReference type="ARBA" id="ARBA00004418"/>
    </source>
</evidence>
<dbReference type="SUPFAM" id="SSF53850">
    <property type="entry name" value="Periplasmic binding protein-like II"/>
    <property type="match status" value="1"/>
</dbReference>
<comment type="subcellular location">
    <subcellularLocation>
        <location evidence="1">Periplasm</location>
    </subcellularLocation>
</comment>
<dbReference type="PANTHER" id="PTHR35936:SF17">
    <property type="entry name" value="ARGININE-BINDING EXTRACELLULAR PROTEIN ARTP"/>
    <property type="match status" value="1"/>
</dbReference>
<dbReference type="Pfam" id="PF00497">
    <property type="entry name" value="SBP_bac_3"/>
    <property type="match status" value="1"/>
</dbReference>
<keyword evidence="2 3" id="KW-0732">Signal</keyword>
<keyword evidence="6" id="KW-1185">Reference proteome</keyword>
<feature type="domain" description="Solute-binding protein family 3/N-terminal" evidence="4">
    <location>
        <begin position="32"/>
        <end position="259"/>
    </location>
</feature>
<name>A0A6N7LP10_SINTE</name>
<dbReference type="Gene3D" id="3.40.190.10">
    <property type="entry name" value="Periplasmic binding protein-like II"/>
    <property type="match status" value="2"/>
</dbReference>
<protein>
    <submittedName>
        <fullName evidence="5">Transporter substrate-binding domain-containing protein</fullName>
    </submittedName>
</protein>
<sequence>MKNVLKTIMAAAGLVGALVSPLAFASAASAETVKIGVAAEPYPPFSTPDASGNWSGWEIDFMHALCEDQKMDCQIVPVAWDGLIPALTSGQIDAIMSSMSHTKERAKTIDFSDKYYFGPVVILGPKGADLKATADSLADKIIGVQTATNYQRYVEKYFPKSTVKTYQTQDEVYQDLAAGRIDATIDGQIVSASFLKSPSGACCEVKDQVKIDNEIFGYGSSVGLRKGDDALKEKFNKAIANVRANGTYDKITKKYFDFDIYGN</sequence>
<evidence type="ECO:0000313" key="5">
    <source>
        <dbReference type="EMBL" id="MQX18909.1"/>
    </source>
</evidence>